<gene>
    <name evidence="2" type="ORF">QBC37DRAFT_449867</name>
</gene>
<dbReference type="EMBL" id="MU858197">
    <property type="protein sequence ID" value="KAK4209676.1"/>
    <property type="molecule type" value="Genomic_DNA"/>
</dbReference>
<evidence type="ECO:0000313" key="2">
    <source>
        <dbReference type="EMBL" id="KAK4209676.1"/>
    </source>
</evidence>
<protein>
    <submittedName>
        <fullName evidence="2">Uncharacterized protein</fullName>
    </submittedName>
</protein>
<feature type="signal peptide" evidence="1">
    <location>
        <begin position="1"/>
        <end position="20"/>
    </location>
</feature>
<name>A0AAN7B1W1_9PEZI</name>
<dbReference type="Proteomes" id="UP001301769">
    <property type="component" value="Unassembled WGS sequence"/>
</dbReference>
<sequence>MVLLHFLLASATALISSVSATPLSPLAVPSRNCGASPEVIANTTTSFILKEYLVETVASTGRVRGTFTIENPAAGGDVYRLYHIPVTTGGGTWSVCQPPIDGDIPLPPQLARCQYLVERYRQTIGFRFQWYCDRPGNTNTPVLFDATVIGDMPTEVCVDKTEGEISQSCAFAADVKEVVLEVANIYYEEVLADGQAIE</sequence>
<evidence type="ECO:0000256" key="1">
    <source>
        <dbReference type="SAM" id="SignalP"/>
    </source>
</evidence>
<evidence type="ECO:0000313" key="3">
    <source>
        <dbReference type="Proteomes" id="UP001301769"/>
    </source>
</evidence>
<reference evidence="2" key="2">
    <citation type="submission" date="2023-05" db="EMBL/GenBank/DDBJ databases">
        <authorList>
            <consortium name="Lawrence Berkeley National Laboratory"/>
            <person name="Steindorff A."/>
            <person name="Hensen N."/>
            <person name="Bonometti L."/>
            <person name="Westerberg I."/>
            <person name="Brannstrom I.O."/>
            <person name="Guillou S."/>
            <person name="Cros-Aarteil S."/>
            <person name="Calhoun S."/>
            <person name="Haridas S."/>
            <person name="Kuo A."/>
            <person name="Mondo S."/>
            <person name="Pangilinan J."/>
            <person name="Riley R."/>
            <person name="Labutti K."/>
            <person name="Andreopoulos B."/>
            <person name="Lipzen A."/>
            <person name="Chen C."/>
            <person name="Yanf M."/>
            <person name="Daum C."/>
            <person name="Ng V."/>
            <person name="Clum A."/>
            <person name="Ohm R."/>
            <person name="Martin F."/>
            <person name="Silar P."/>
            <person name="Natvig D."/>
            <person name="Lalanne C."/>
            <person name="Gautier V."/>
            <person name="Ament-Velasquez S.L."/>
            <person name="Kruys A."/>
            <person name="Hutchinson M.I."/>
            <person name="Powell A.J."/>
            <person name="Barry K."/>
            <person name="Miller A.N."/>
            <person name="Grigoriev I.V."/>
            <person name="Debuchy R."/>
            <person name="Gladieux P."/>
            <person name="Thoren M.H."/>
            <person name="Johannesson H."/>
        </authorList>
    </citation>
    <scope>NUCLEOTIDE SEQUENCE</scope>
    <source>
        <strain evidence="2">PSN293</strain>
    </source>
</reference>
<keyword evidence="1" id="KW-0732">Signal</keyword>
<organism evidence="2 3">
    <name type="scientific">Rhypophila decipiens</name>
    <dbReference type="NCBI Taxonomy" id="261697"/>
    <lineage>
        <taxon>Eukaryota</taxon>
        <taxon>Fungi</taxon>
        <taxon>Dikarya</taxon>
        <taxon>Ascomycota</taxon>
        <taxon>Pezizomycotina</taxon>
        <taxon>Sordariomycetes</taxon>
        <taxon>Sordariomycetidae</taxon>
        <taxon>Sordariales</taxon>
        <taxon>Naviculisporaceae</taxon>
        <taxon>Rhypophila</taxon>
    </lineage>
</organism>
<reference evidence="2" key="1">
    <citation type="journal article" date="2023" name="Mol. Phylogenet. Evol.">
        <title>Genome-scale phylogeny and comparative genomics of the fungal order Sordariales.</title>
        <authorList>
            <person name="Hensen N."/>
            <person name="Bonometti L."/>
            <person name="Westerberg I."/>
            <person name="Brannstrom I.O."/>
            <person name="Guillou S."/>
            <person name="Cros-Aarteil S."/>
            <person name="Calhoun S."/>
            <person name="Haridas S."/>
            <person name="Kuo A."/>
            <person name="Mondo S."/>
            <person name="Pangilinan J."/>
            <person name="Riley R."/>
            <person name="LaButti K."/>
            <person name="Andreopoulos B."/>
            <person name="Lipzen A."/>
            <person name="Chen C."/>
            <person name="Yan M."/>
            <person name="Daum C."/>
            <person name="Ng V."/>
            <person name="Clum A."/>
            <person name="Steindorff A."/>
            <person name="Ohm R.A."/>
            <person name="Martin F."/>
            <person name="Silar P."/>
            <person name="Natvig D.O."/>
            <person name="Lalanne C."/>
            <person name="Gautier V."/>
            <person name="Ament-Velasquez S.L."/>
            <person name="Kruys A."/>
            <person name="Hutchinson M.I."/>
            <person name="Powell A.J."/>
            <person name="Barry K."/>
            <person name="Miller A.N."/>
            <person name="Grigoriev I.V."/>
            <person name="Debuchy R."/>
            <person name="Gladieux P."/>
            <person name="Hiltunen Thoren M."/>
            <person name="Johannesson H."/>
        </authorList>
    </citation>
    <scope>NUCLEOTIDE SEQUENCE</scope>
    <source>
        <strain evidence="2">PSN293</strain>
    </source>
</reference>
<feature type="chain" id="PRO_5042949158" evidence="1">
    <location>
        <begin position="21"/>
        <end position="198"/>
    </location>
</feature>
<comment type="caution">
    <text evidence="2">The sequence shown here is derived from an EMBL/GenBank/DDBJ whole genome shotgun (WGS) entry which is preliminary data.</text>
</comment>
<dbReference type="AlphaFoldDB" id="A0AAN7B1W1"/>
<accession>A0AAN7B1W1</accession>
<keyword evidence="3" id="KW-1185">Reference proteome</keyword>
<proteinExistence type="predicted"/>